<dbReference type="Pfam" id="PF01562">
    <property type="entry name" value="Pep_M12B_propep"/>
    <property type="match status" value="1"/>
</dbReference>
<feature type="compositionally biased region" description="Low complexity" evidence="11">
    <location>
        <begin position="624"/>
        <end position="638"/>
    </location>
</feature>
<feature type="region of interest" description="Disordered" evidence="11">
    <location>
        <begin position="619"/>
        <end position="638"/>
    </location>
</feature>
<dbReference type="EMBL" id="JAWZYT010000396">
    <property type="protein sequence ID" value="KAK4323979.1"/>
    <property type="molecule type" value="Genomic_DNA"/>
</dbReference>
<feature type="binding site" evidence="10">
    <location>
        <position position="483"/>
    </location>
    <ligand>
        <name>Zn(2+)</name>
        <dbReference type="ChEBI" id="CHEBI:29105"/>
        <note>catalytic</note>
    </ligand>
</feature>
<dbReference type="GO" id="GO:0030198">
    <property type="term" value="P:extracellular matrix organization"/>
    <property type="evidence" value="ECO:0007669"/>
    <property type="project" value="TreeGrafter"/>
</dbReference>
<evidence type="ECO:0000256" key="4">
    <source>
        <dbReference type="ARBA" id="ARBA00022737"/>
    </source>
</evidence>
<keyword evidence="3" id="KW-0732">Signal</keyword>
<evidence type="ECO:0000256" key="9">
    <source>
        <dbReference type="ARBA" id="ARBA00023180"/>
    </source>
</evidence>
<name>A0AAE1QBU9_9EUCA</name>
<proteinExistence type="predicted"/>
<evidence type="ECO:0000256" key="8">
    <source>
        <dbReference type="ARBA" id="ARBA00023157"/>
    </source>
</evidence>
<organism evidence="13 14">
    <name type="scientific">Petrolisthes manimaculis</name>
    <dbReference type="NCBI Taxonomy" id="1843537"/>
    <lineage>
        <taxon>Eukaryota</taxon>
        <taxon>Metazoa</taxon>
        <taxon>Ecdysozoa</taxon>
        <taxon>Arthropoda</taxon>
        <taxon>Crustacea</taxon>
        <taxon>Multicrustacea</taxon>
        <taxon>Malacostraca</taxon>
        <taxon>Eumalacostraca</taxon>
        <taxon>Eucarida</taxon>
        <taxon>Decapoda</taxon>
        <taxon>Pleocyemata</taxon>
        <taxon>Anomura</taxon>
        <taxon>Galatheoidea</taxon>
        <taxon>Porcellanidae</taxon>
        <taxon>Petrolisthes</taxon>
    </lineage>
</organism>
<dbReference type="GO" id="GO:0031012">
    <property type="term" value="C:extracellular matrix"/>
    <property type="evidence" value="ECO:0007669"/>
    <property type="project" value="TreeGrafter"/>
</dbReference>
<feature type="active site" evidence="10">
    <location>
        <position position="474"/>
    </location>
</feature>
<dbReference type="Pfam" id="PF01421">
    <property type="entry name" value="Reprolysin"/>
    <property type="match status" value="1"/>
</dbReference>
<dbReference type="InterPro" id="IPR000884">
    <property type="entry name" value="TSP1_rpt"/>
</dbReference>
<dbReference type="InterPro" id="IPR001590">
    <property type="entry name" value="Peptidase_M12B"/>
</dbReference>
<evidence type="ECO:0000256" key="6">
    <source>
        <dbReference type="ARBA" id="ARBA00022833"/>
    </source>
</evidence>
<dbReference type="InterPro" id="IPR024079">
    <property type="entry name" value="MetalloPept_cat_dom_sf"/>
</dbReference>
<keyword evidence="2 10" id="KW-0479">Metal-binding</keyword>
<dbReference type="PROSITE" id="PS50215">
    <property type="entry name" value="ADAM_MEPRO"/>
    <property type="match status" value="1"/>
</dbReference>
<keyword evidence="5" id="KW-0378">Hydrolase</keyword>
<evidence type="ECO:0000313" key="14">
    <source>
        <dbReference type="Proteomes" id="UP001292094"/>
    </source>
</evidence>
<evidence type="ECO:0000256" key="10">
    <source>
        <dbReference type="PROSITE-ProRule" id="PRU00276"/>
    </source>
</evidence>
<dbReference type="Pfam" id="PF17771">
    <property type="entry name" value="ADAMTS_CR_2"/>
    <property type="match status" value="1"/>
</dbReference>
<comment type="caution">
    <text evidence="13">The sequence shown here is derived from an EMBL/GenBank/DDBJ whole genome shotgun (WGS) entry which is preliminary data.</text>
</comment>
<dbReference type="Proteomes" id="UP001292094">
    <property type="component" value="Unassembled WGS sequence"/>
</dbReference>
<dbReference type="Gene3D" id="3.40.1620.60">
    <property type="match status" value="1"/>
</dbReference>
<keyword evidence="4" id="KW-0677">Repeat</keyword>
<comment type="caution">
    <text evidence="10">Lacks conserved residue(s) required for the propagation of feature annotation.</text>
</comment>
<evidence type="ECO:0000256" key="11">
    <source>
        <dbReference type="SAM" id="MobiDB-lite"/>
    </source>
</evidence>
<evidence type="ECO:0000256" key="1">
    <source>
        <dbReference type="ARBA" id="ARBA00022670"/>
    </source>
</evidence>
<evidence type="ECO:0000256" key="7">
    <source>
        <dbReference type="ARBA" id="ARBA00023049"/>
    </source>
</evidence>
<dbReference type="GO" id="GO:0004222">
    <property type="term" value="F:metalloendopeptidase activity"/>
    <property type="evidence" value="ECO:0007669"/>
    <property type="project" value="InterPro"/>
</dbReference>
<gene>
    <name evidence="13" type="ORF">Pmani_005358</name>
</gene>
<keyword evidence="14" id="KW-1185">Reference proteome</keyword>
<dbReference type="SUPFAM" id="SSF55486">
    <property type="entry name" value="Metalloproteases ('zincins'), catalytic domain"/>
    <property type="match status" value="1"/>
</dbReference>
<dbReference type="GO" id="GO:0046872">
    <property type="term" value="F:metal ion binding"/>
    <property type="evidence" value="ECO:0007669"/>
    <property type="project" value="UniProtKB-KW"/>
</dbReference>
<sequence>MYRYKKLCLGQLSPEEVKVVFGDRSEVPVYDVLEPPRVVWRGHGGQVTQQQQQQQQHNRYTRSTPLPTLQFNALGRTFNFRLKPNHDLLSPSFVFLGRDGEQVTVEESREGQLEDCYFQGSDLDTDGGRSNQDNVTLIAVELCGQVRGVMASPTQEYIIEPLPSQVVSSGRKRRTLHSPTSTPTHIIYARTNNIAHTIDDSSRRRRSLSAHGGVWSGKSEDQRHHHHHSGPYEYLTERGEMEPTHAGLRPRGQLGARSQRRSYYDSYEHVVDSSLRSEWGGNSGYFAGTTHGREETEESKIRDDRHEGGIDEDSQTLYIETSVFVDQDLYRHMLGNFPTDTKDQVLKVVLAMVNAMQLLYNDASLGHQVKFVLKRLEILYQDPSGLQRSHDIDHFLTNFCTWQREQNPAQDTDPLHWDHALILTGLDVFTITDKGRVNSQVVGLAPVAGMCTRASSCTVNEGRHFESVYVMAHEIGHNLGMRHDGLQAGNNCDPGRYIMSPTLGSGKITWSPCSRRYLHSFLRSPQSWCLGDHASPARPHLDHKAHSLPGQRFPAGQQCLLKHGVGSHHAPSQELEDICQDLHCRRDHYTWTSHPALEGTTCGHHKWCQRGLCVEDNNAPPLPSSSTPSSSFYSSSSSTSPLGAAGSQGVGGEWGPWSECQSECLYGVDGILSSGSSGLALSERRCRMCRGEYRYRLCSAVEECSSGRRLTVQDYAHDTCRTLARTSLLLIGTAVRVPDKGLITHCKVDCELKGRGIQATEKSFPDGTVCQSSSSFPAFCVAGACTEFRCEPDALYGADPLTCRPDMGAPDPHRPLGPIRPTTPSTHQLTRHPEWSPWKAASTCRFSCLQPAKGIQLVSRECVGRGCLGVSKNIQICTPPNPLECDKLRTPFEYAGEVCGRFKSNVDKLSGVGMQLASTRDDPDRSCTVACQDVLLDYRFYRVNGREGWFPFGTDCSRNRGDHHSYCLNGKCLDFSDEGTPLRNTIYTEYESSRARSLDLEPIERGVPQELQLGAPSPLTSPSWRSWRGRGRRDVHAPSSFTHMFDDNLEESVWLKRVHRDVTSASHPISSTLTDQLLLALVDQINHTLTARGMETQEPTASTIDFKNPLFVSHLPPTSGDDNDGEHKIIIRPFNPNSSHNNNNTFSSQPDFDVEVTVVGEFGWRVVTASPCSVTCGMGLEEVRVVCSRLKGREEIVESWRCSSDPPPAVPGYRSCSGRESTCPINNKDTPNAASSFIGRWLSTVIEEVKTKDSRL</sequence>
<evidence type="ECO:0000256" key="2">
    <source>
        <dbReference type="ARBA" id="ARBA00022723"/>
    </source>
</evidence>
<accession>A0AAE1QBU9</accession>
<dbReference type="InterPro" id="IPR050439">
    <property type="entry name" value="ADAMTS_ADAMTS-like"/>
</dbReference>
<dbReference type="InterPro" id="IPR002870">
    <property type="entry name" value="Peptidase_M12B_N"/>
</dbReference>
<feature type="region of interest" description="Disordered" evidence="11">
    <location>
        <begin position="200"/>
        <end position="231"/>
    </location>
</feature>
<keyword evidence="8" id="KW-1015">Disulfide bond</keyword>
<dbReference type="AlphaFoldDB" id="A0AAE1QBU9"/>
<evidence type="ECO:0000313" key="13">
    <source>
        <dbReference type="EMBL" id="KAK4323979.1"/>
    </source>
</evidence>
<feature type="binding site" evidence="10">
    <location>
        <position position="477"/>
    </location>
    <ligand>
        <name>Zn(2+)</name>
        <dbReference type="ChEBI" id="CHEBI:29105"/>
        <note>catalytic</note>
    </ligand>
</feature>
<keyword evidence="1" id="KW-0645">Protease</keyword>
<protein>
    <recommendedName>
        <fullName evidence="12">Peptidase M12B domain-containing protein</fullName>
    </recommendedName>
</protein>
<dbReference type="GO" id="GO:0006508">
    <property type="term" value="P:proteolysis"/>
    <property type="evidence" value="ECO:0007669"/>
    <property type="project" value="UniProtKB-KW"/>
</dbReference>
<evidence type="ECO:0000259" key="12">
    <source>
        <dbReference type="PROSITE" id="PS50215"/>
    </source>
</evidence>
<feature type="binding site" evidence="10">
    <location>
        <position position="473"/>
    </location>
    <ligand>
        <name>Zn(2+)</name>
        <dbReference type="ChEBI" id="CHEBI:29105"/>
        <note>catalytic</note>
    </ligand>
</feature>
<keyword evidence="7" id="KW-0482">Metalloprotease</keyword>
<dbReference type="PANTHER" id="PTHR13723:SF275">
    <property type="entry name" value="STALL, ISOFORM C"/>
    <property type="match status" value="1"/>
</dbReference>
<feature type="compositionally biased region" description="Basic and acidic residues" evidence="11">
    <location>
        <begin position="291"/>
        <end position="309"/>
    </location>
</feature>
<reference evidence="13" key="1">
    <citation type="submission" date="2023-11" db="EMBL/GenBank/DDBJ databases">
        <title>Genome assemblies of two species of porcelain crab, Petrolisthes cinctipes and Petrolisthes manimaculis (Anomura: Porcellanidae).</title>
        <authorList>
            <person name="Angst P."/>
        </authorList>
    </citation>
    <scope>NUCLEOTIDE SEQUENCE</scope>
    <source>
        <strain evidence="13">PB745_02</strain>
        <tissue evidence="13">Gill</tissue>
    </source>
</reference>
<dbReference type="PANTHER" id="PTHR13723">
    <property type="entry name" value="ADAMTS A DISINTEGRIN AND METALLOPROTEASE WITH THROMBOSPONDIN MOTIFS PROTEASE"/>
    <property type="match status" value="1"/>
</dbReference>
<keyword evidence="6 10" id="KW-0862">Zinc</keyword>
<evidence type="ECO:0000256" key="5">
    <source>
        <dbReference type="ARBA" id="ARBA00022801"/>
    </source>
</evidence>
<feature type="region of interest" description="Disordered" evidence="11">
    <location>
        <begin position="287"/>
        <end position="309"/>
    </location>
</feature>
<dbReference type="Gene3D" id="3.40.390.10">
    <property type="entry name" value="Collagenase (Catalytic Domain)"/>
    <property type="match status" value="1"/>
</dbReference>
<feature type="domain" description="Peptidase M12B" evidence="12">
    <location>
        <begin position="317"/>
        <end position="534"/>
    </location>
</feature>
<dbReference type="InterPro" id="IPR041645">
    <property type="entry name" value="ADAMTS_CR_2"/>
</dbReference>
<dbReference type="CDD" id="cd04273">
    <property type="entry name" value="ZnMc_ADAMTS_like"/>
    <property type="match status" value="1"/>
</dbReference>
<keyword evidence="9" id="KW-0325">Glycoprotein</keyword>
<evidence type="ECO:0000256" key="3">
    <source>
        <dbReference type="ARBA" id="ARBA00022729"/>
    </source>
</evidence>
<dbReference type="PROSITE" id="PS50092">
    <property type="entry name" value="TSP1"/>
    <property type="match status" value="1"/>
</dbReference>